<proteinExistence type="predicted"/>
<feature type="zinc finger region" description="C3H1-type" evidence="2">
    <location>
        <begin position="25"/>
        <end position="51"/>
    </location>
</feature>
<gene>
    <name evidence="5" type="ORF">OLC1_LOCUS2525</name>
</gene>
<evidence type="ECO:0000256" key="1">
    <source>
        <dbReference type="PROSITE-ProRule" id="PRU00221"/>
    </source>
</evidence>
<dbReference type="Pfam" id="PF00400">
    <property type="entry name" value="WD40"/>
    <property type="match status" value="1"/>
</dbReference>
<evidence type="ECO:0000256" key="3">
    <source>
        <dbReference type="SAM" id="MobiDB-lite"/>
    </source>
</evidence>
<evidence type="ECO:0000313" key="5">
    <source>
        <dbReference type="EMBL" id="CAI9090351.1"/>
    </source>
</evidence>
<organism evidence="5 6">
    <name type="scientific">Oldenlandia corymbosa var. corymbosa</name>
    <dbReference type="NCBI Taxonomy" id="529605"/>
    <lineage>
        <taxon>Eukaryota</taxon>
        <taxon>Viridiplantae</taxon>
        <taxon>Streptophyta</taxon>
        <taxon>Embryophyta</taxon>
        <taxon>Tracheophyta</taxon>
        <taxon>Spermatophyta</taxon>
        <taxon>Magnoliopsida</taxon>
        <taxon>eudicotyledons</taxon>
        <taxon>Gunneridae</taxon>
        <taxon>Pentapetalae</taxon>
        <taxon>asterids</taxon>
        <taxon>lamiids</taxon>
        <taxon>Gentianales</taxon>
        <taxon>Rubiaceae</taxon>
        <taxon>Rubioideae</taxon>
        <taxon>Spermacoceae</taxon>
        <taxon>Hedyotis-Oldenlandia complex</taxon>
        <taxon>Oldenlandia</taxon>
    </lineage>
</organism>
<dbReference type="PROSITE" id="PS50103">
    <property type="entry name" value="ZF_C3H1"/>
    <property type="match status" value="1"/>
</dbReference>
<dbReference type="SUPFAM" id="SSF50978">
    <property type="entry name" value="WD40 repeat-like"/>
    <property type="match status" value="1"/>
</dbReference>
<dbReference type="PANTHER" id="PTHR44489">
    <property type="match status" value="1"/>
</dbReference>
<dbReference type="GO" id="GO:0008270">
    <property type="term" value="F:zinc ion binding"/>
    <property type="evidence" value="ECO:0007669"/>
    <property type="project" value="UniProtKB-KW"/>
</dbReference>
<dbReference type="Gene3D" id="2.130.10.10">
    <property type="entry name" value="YVTN repeat-like/Quinoprotein amine dehydrogenase"/>
    <property type="match status" value="1"/>
</dbReference>
<dbReference type="SMART" id="SM00320">
    <property type="entry name" value="WD40"/>
    <property type="match status" value="2"/>
</dbReference>
<feature type="region of interest" description="Disordered" evidence="3">
    <location>
        <begin position="252"/>
        <end position="279"/>
    </location>
</feature>
<dbReference type="InterPro" id="IPR055357">
    <property type="entry name" value="LRR_At1g61320_AtMIF1"/>
</dbReference>
<name>A0AAV1C4V0_OLDCO</name>
<evidence type="ECO:0000256" key="2">
    <source>
        <dbReference type="PROSITE-ProRule" id="PRU00723"/>
    </source>
</evidence>
<feature type="compositionally biased region" description="Polar residues" evidence="3">
    <location>
        <begin position="197"/>
        <end position="210"/>
    </location>
</feature>
<dbReference type="PROSITE" id="PS50082">
    <property type="entry name" value="WD_REPEATS_2"/>
    <property type="match status" value="1"/>
</dbReference>
<feature type="region of interest" description="Disordered" evidence="3">
    <location>
        <begin position="176"/>
        <end position="213"/>
    </location>
</feature>
<keyword evidence="1" id="KW-0853">WD repeat</keyword>
<keyword evidence="2" id="KW-0863">Zinc-finger</keyword>
<dbReference type="EMBL" id="OX459118">
    <property type="protein sequence ID" value="CAI9090351.1"/>
    <property type="molecule type" value="Genomic_DNA"/>
</dbReference>
<dbReference type="SUPFAM" id="SSF52047">
    <property type="entry name" value="RNI-like"/>
    <property type="match status" value="1"/>
</dbReference>
<reference evidence="5" key="1">
    <citation type="submission" date="2023-03" db="EMBL/GenBank/DDBJ databases">
        <authorList>
            <person name="Julca I."/>
        </authorList>
    </citation>
    <scope>NUCLEOTIDE SEQUENCE</scope>
</reference>
<keyword evidence="6" id="KW-1185">Reference proteome</keyword>
<dbReference type="InterPro" id="IPR015943">
    <property type="entry name" value="WD40/YVTN_repeat-like_dom_sf"/>
</dbReference>
<dbReference type="InterPro" id="IPR044715">
    <property type="entry name" value="WDR86-like"/>
</dbReference>
<accession>A0AAV1C4V0</accession>
<sequence length="812" mass="90728">MEFETRTRSVFDRLGGPKRPQFKSQVTPRVCSFWLAGKCNRNYCRFLHPGLPKVQPSSGDHRRNKFTYSLKNDAREFGVNDVATIQKQVLVAGKSSLVVGSKNVLMNAKVLSAETSGSVIEHRGGRIITLKKGSVIPKADDNGVNQKKVLTVERSGPVVQRTKVTTPSSNIVLDSDSEAKNSVEKVLTDERPGPVVQSKNAEVPSSNRATDSGIKSAAEKELTSEKPDLVVQSKNATVPAFNTTMKCEVRSDTTSPVVQSKNVPVSSSNNGTKYEVKSDPANQKMVMTTTESCSAAESCENTGLTLCQDWVVGNCLKECIETLKAHKESVTSLAFWDRYLFSGSLDSSLKVWGVAENGSLAVIFEMKQESGILALCGINNGTNRPVLLCSCKDNIVRVYDLPTFAGRGRTFSNGEVQTLEIGCGGLFFSGDSTGRGFVEFVARALLHRPTTIPLRNFQLTLYYSHNHRHRSFVSSFIPYALDCKFDDLDLNLIDTGDEEEEEHEDNDEASGSNPTLYHFHLCDLSNGSVKRLTLCRCELIMSCNDSFRFESLRVLDLASVEIADDSLSELIMRCRNLERLSLDGFREMKRKFRVISESLKHLQLRVYYGAGDEETESSIEIRTPNLSTIDIIHFHVANYTGDLSSVIEARLILDKDPYYSQDSWNSAMNLLIGVETLFVRNMWLPFLYPKFQSGEYLVLRRLKHLEMKTRYTNNDMMGISLMLEVSPVLETLGDYLVKFEDGMYGFKIPSLQEVKLKRFRATNAEMFILVLLHFHKVALKKVLLAPVIDEETYQSGPVVLDPAVTGSRFSLH</sequence>
<dbReference type="InterPro" id="IPR032675">
    <property type="entry name" value="LRR_dom_sf"/>
</dbReference>
<protein>
    <submittedName>
        <fullName evidence="5">OLC1v1025108C1</fullName>
    </submittedName>
</protein>
<dbReference type="Gene3D" id="3.80.10.10">
    <property type="entry name" value="Ribonuclease Inhibitor"/>
    <property type="match status" value="1"/>
</dbReference>
<keyword evidence="2" id="KW-0479">Metal-binding</keyword>
<dbReference type="Pfam" id="PF23622">
    <property type="entry name" value="LRR_At1g61320_AtMIF1"/>
    <property type="match status" value="1"/>
</dbReference>
<dbReference type="PROSITE" id="PS50294">
    <property type="entry name" value="WD_REPEATS_REGION"/>
    <property type="match status" value="1"/>
</dbReference>
<dbReference type="Proteomes" id="UP001161247">
    <property type="component" value="Chromosome 1"/>
</dbReference>
<evidence type="ECO:0000313" key="6">
    <source>
        <dbReference type="Proteomes" id="UP001161247"/>
    </source>
</evidence>
<dbReference type="PANTHER" id="PTHR44489:SF1">
    <property type="entry name" value="ZINC FINGER CCCH DOMAIN-CONTAINING PROTEIN 63"/>
    <property type="match status" value="1"/>
</dbReference>
<dbReference type="AlphaFoldDB" id="A0AAV1C4V0"/>
<feature type="compositionally biased region" description="Basic and acidic residues" evidence="3">
    <location>
        <begin position="177"/>
        <end position="192"/>
    </location>
</feature>
<feature type="compositionally biased region" description="Polar residues" evidence="3">
    <location>
        <begin position="252"/>
        <end position="272"/>
    </location>
</feature>
<feature type="repeat" description="WD" evidence="1">
    <location>
        <begin position="323"/>
        <end position="362"/>
    </location>
</feature>
<dbReference type="InterPro" id="IPR000571">
    <property type="entry name" value="Znf_CCCH"/>
</dbReference>
<dbReference type="InterPro" id="IPR036322">
    <property type="entry name" value="WD40_repeat_dom_sf"/>
</dbReference>
<feature type="domain" description="C3H1-type" evidence="4">
    <location>
        <begin position="25"/>
        <end position="51"/>
    </location>
</feature>
<keyword evidence="2" id="KW-0862">Zinc</keyword>
<dbReference type="InterPro" id="IPR001680">
    <property type="entry name" value="WD40_rpt"/>
</dbReference>
<evidence type="ECO:0000259" key="4">
    <source>
        <dbReference type="PROSITE" id="PS50103"/>
    </source>
</evidence>